<name>A0A840N633_9PSEU</name>
<evidence type="ECO:0000313" key="1">
    <source>
        <dbReference type="EMBL" id="MBB5067114.1"/>
    </source>
</evidence>
<dbReference type="Proteomes" id="UP000580474">
    <property type="component" value="Unassembled WGS sequence"/>
</dbReference>
<sequence length="38" mass="4039">MLPAGGPHRSPAVAVRAAEPDSVVRSRFAASCYRIDVK</sequence>
<proteinExistence type="predicted"/>
<comment type="caution">
    <text evidence="1">The sequence shown here is derived from an EMBL/GenBank/DDBJ whole genome shotgun (WGS) entry which is preliminary data.</text>
</comment>
<evidence type="ECO:0000313" key="2">
    <source>
        <dbReference type="Proteomes" id="UP000580474"/>
    </source>
</evidence>
<keyword evidence="2" id="KW-1185">Reference proteome</keyword>
<reference evidence="1 2" key="1">
    <citation type="submission" date="2020-08" db="EMBL/GenBank/DDBJ databases">
        <title>Sequencing the genomes of 1000 actinobacteria strains.</title>
        <authorList>
            <person name="Klenk H.-P."/>
        </authorList>
    </citation>
    <scope>NUCLEOTIDE SEQUENCE [LARGE SCALE GENOMIC DNA]</scope>
    <source>
        <strain evidence="1 2">DSM 45582</strain>
    </source>
</reference>
<organism evidence="1 2">
    <name type="scientific">Saccharopolyspora gloriosae</name>
    <dbReference type="NCBI Taxonomy" id="455344"/>
    <lineage>
        <taxon>Bacteria</taxon>
        <taxon>Bacillati</taxon>
        <taxon>Actinomycetota</taxon>
        <taxon>Actinomycetes</taxon>
        <taxon>Pseudonocardiales</taxon>
        <taxon>Pseudonocardiaceae</taxon>
        <taxon>Saccharopolyspora</taxon>
    </lineage>
</organism>
<dbReference type="AlphaFoldDB" id="A0A840N633"/>
<dbReference type="EMBL" id="JACHIV010000001">
    <property type="protein sequence ID" value="MBB5067114.1"/>
    <property type="molecule type" value="Genomic_DNA"/>
</dbReference>
<accession>A0A840N633</accession>
<protein>
    <submittedName>
        <fullName evidence="1">Uncharacterized protein</fullName>
    </submittedName>
</protein>
<gene>
    <name evidence="1" type="ORF">BJ969_000202</name>
</gene>